<dbReference type="InterPro" id="IPR016439">
    <property type="entry name" value="Lag1/Lac1-like"/>
</dbReference>
<evidence type="ECO:0000313" key="9">
    <source>
        <dbReference type="EMBL" id="KCV72179.1"/>
    </source>
</evidence>
<feature type="region of interest" description="Disordered" evidence="6">
    <location>
        <begin position="390"/>
        <end position="412"/>
    </location>
</feature>
<dbReference type="Proteomes" id="UP000030693">
    <property type="component" value="Unassembled WGS sequence"/>
</dbReference>
<dbReference type="GeneID" id="20526306"/>
<dbReference type="GO" id="GO:0016020">
    <property type="term" value="C:membrane"/>
    <property type="evidence" value="ECO:0007669"/>
    <property type="project" value="UniProtKB-SubCell"/>
</dbReference>
<evidence type="ECO:0000256" key="6">
    <source>
        <dbReference type="SAM" id="MobiDB-lite"/>
    </source>
</evidence>
<dbReference type="EMBL" id="KB932202">
    <property type="protein sequence ID" value="KCV72179.1"/>
    <property type="molecule type" value="Genomic_DNA"/>
</dbReference>
<feature type="transmembrane region" description="Helical" evidence="7">
    <location>
        <begin position="216"/>
        <end position="245"/>
    </location>
</feature>
<evidence type="ECO:0000256" key="5">
    <source>
        <dbReference type="PROSITE-ProRule" id="PRU00205"/>
    </source>
</evidence>
<feature type="transmembrane region" description="Helical" evidence="7">
    <location>
        <begin position="265"/>
        <end position="286"/>
    </location>
</feature>
<dbReference type="Pfam" id="PF03798">
    <property type="entry name" value="TRAM_LAG1_CLN8"/>
    <property type="match status" value="1"/>
</dbReference>
<feature type="transmembrane region" description="Helical" evidence="7">
    <location>
        <begin position="147"/>
        <end position="167"/>
    </location>
</feature>
<dbReference type="PROSITE" id="PS50922">
    <property type="entry name" value="TLC"/>
    <property type="match status" value="1"/>
</dbReference>
<evidence type="ECO:0000256" key="4">
    <source>
        <dbReference type="ARBA" id="ARBA00023136"/>
    </source>
</evidence>
<accession>A0A058ZCS0</accession>
<sequence>MTLPTVRSAAAALAADVVTTGPAWLAPYIPTVLLPFVHHKMMPPDLLSEIAFLKDGLLSGVYLCVSDIPMILLYTCIWAALFSGLRHLLFIPFAKKVLSRDKFFLPLTADESPQEGDVTRPDGSIVRFSNSEFSNAVHKFETACWKFFSFSALCLVGLLVCGKYPWLLRSIDWWNAYPSAIEPDVKQFYLFDLAYWLQTCFVLYHEPRLDDRMQMWVHHAVTIFLIVLSLSIGFYRVGVLVMVLHDLSDPFMEIAKLFVYVGRESISAVFFVAFTLAFFITRLVLFPGFVLRSTLLEASFFLKVGHGYVIFNCLLAILQALHVFWFYLIMKIVVRTLLGNPMSDIREEPSVASASGSTPVLEATDATPVAPIKGVPAAGSSTVPNAALNAAARSSAATPGKTQAKQRATRAN</sequence>
<organism evidence="9">
    <name type="scientific">Fonticula alba</name>
    <name type="common">Slime mold</name>
    <dbReference type="NCBI Taxonomy" id="691883"/>
    <lineage>
        <taxon>Eukaryota</taxon>
        <taxon>Rotosphaerida</taxon>
        <taxon>Fonticulaceae</taxon>
        <taxon>Fonticula</taxon>
    </lineage>
</organism>
<dbReference type="eggNOG" id="KOG1607">
    <property type="taxonomic scope" value="Eukaryota"/>
</dbReference>
<dbReference type="AlphaFoldDB" id="A0A058ZCS0"/>
<evidence type="ECO:0000256" key="1">
    <source>
        <dbReference type="ARBA" id="ARBA00004141"/>
    </source>
</evidence>
<name>A0A058ZCS0_FONAL</name>
<dbReference type="SMART" id="SM00724">
    <property type="entry name" value="TLC"/>
    <property type="match status" value="1"/>
</dbReference>
<proteinExistence type="predicted"/>
<evidence type="ECO:0000259" key="8">
    <source>
        <dbReference type="PROSITE" id="PS50922"/>
    </source>
</evidence>
<evidence type="ECO:0000256" key="3">
    <source>
        <dbReference type="ARBA" id="ARBA00022989"/>
    </source>
</evidence>
<feature type="compositionally biased region" description="Polar residues" evidence="6">
    <location>
        <begin position="400"/>
        <end position="412"/>
    </location>
</feature>
<keyword evidence="3 7" id="KW-1133">Transmembrane helix</keyword>
<evidence type="ECO:0000256" key="2">
    <source>
        <dbReference type="ARBA" id="ARBA00022692"/>
    </source>
</evidence>
<protein>
    <recommendedName>
        <fullName evidence="8">TLC domain-containing protein</fullName>
    </recommendedName>
</protein>
<dbReference type="GO" id="GO:0046513">
    <property type="term" value="P:ceramide biosynthetic process"/>
    <property type="evidence" value="ECO:0007669"/>
    <property type="project" value="InterPro"/>
</dbReference>
<dbReference type="InterPro" id="IPR006634">
    <property type="entry name" value="TLC-dom"/>
</dbReference>
<keyword evidence="2 5" id="KW-0812">Transmembrane</keyword>
<keyword evidence="4 5" id="KW-0472">Membrane</keyword>
<reference evidence="9" key="1">
    <citation type="submission" date="2013-04" db="EMBL/GenBank/DDBJ databases">
        <title>The Genome Sequence of Fonticula alba ATCC 38817.</title>
        <authorList>
            <consortium name="The Broad Institute Genomics Platform"/>
            <person name="Russ C."/>
            <person name="Cuomo C."/>
            <person name="Burger G."/>
            <person name="Gray M.W."/>
            <person name="Holland P.W.H."/>
            <person name="King N."/>
            <person name="Lang F.B.F."/>
            <person name="Roger A.J."/>
            <person name="Ruiz-Trillo I."/>
            <person name="Brown M."/>
            <person name="Walker B."/>
            <person name="Young S."/>
            <person name="Zeng Q."/>
            <person name="Gargeya S."/>
            <person name="Fitzgerald M."/>
            <person name="Haas B."/>
            <person name="Abouelleil A."/>
            <person name="Allen A.W."/>
            <person name="Alvarado L."/>
            <person name="Arachchi H.M."/>
            <person name="Berlin A.M."/>
            <person name="Chapman S.B."/>
            <person name="Gainer-Dewar J."/>
            <person name="Goldberg J."/>
            <person name="Griggs A."/>
            <person name="Gujja S."/>
            <person name="Hansen M."/>
            <person name="Howarth C."/>
            <person name="Imamovic A."/>
            <person name="Ireland A."/>
            <person name="Larimer J."/>
            <person name="McCowan C."/>
            <person name="Murphy C."/>
            <person name="Pearson M."/>
            <person name="Poon T.W."/>
            <person name="Priest M."/>
            <person name="Roberts A."/>
            <person name="Saif S."/>
            <person name="Shea T."/>
            <person name="Sisk P."/>
            <person name="Sykes S."/>
            <person name="Wortman J."/>
            <person name="Nusbaum C."/>
            <person name="Birren B."/>
        </authorList>
    </citation>
    <scope>NUCLEOTIDE SEQUENCE [LARGE SCALE GENOMIC DNA]</scope>
    <source>
        <strain evidence="9">ATCC 38817</strain>
    </source>
</reference>
<gene>
    <name evidence="9" type="ORF">H696_01581</name>
</gene>
<dbReference type="PANTHER" id="PTHR12560:SF0">
    <property type="entry name" value="LD18904P"/>
    <property type="match status" value="1"/>
</dbReference>
<feature type="domain" description="TLC" evidence="8">
    <location>
        <begin position="138"/>
        <end position="338"/>
    </location>
</feature>
<dbReference type="GO" id="GO:0005783">
    <property type="term" value="C:endoplasmic reticulum"/>
    <property type="evidence" value="ECO:0007669"/>
    <property type="project" value="TreeGrafter"/>
</dbReference>
<evidence type="ECO:0000313" key="10">
    <source>
        <dbReference type="Proteomes" id="UP000030693"/>
    </source>
</evidence>
<feature type="transmembrane region" description="Helical" evidence="7">
    <location>
        <begin position="71"/>
        <end position="94"/>
    </location>
</feature>
<dbReference type="STRING" id="691883.A0A058ZCS0"/>
<comment type="subcellular location">
    <subcellularLocation>
        <location evidence="1">Membrane</location>
        <topology evidence="1">Multi-pass membrane protein</topology>
    </subcellularLocation>
</comment>
<dbReference type="PANTHER" id="PTHR12560">
    <property type="entry name" value="LONGEVITY ASSURANCE FACTOR 1 LAG1"/>
    <property type="match status" value="1"/>
</dbReference>
<dbReference type="RefSeq" id="XP_009493757.1">
    <property type="nucleotide sequence ID" value="XM_009495482.1"/>
</dbReference>
<keyword evidence="10" id="KW-1185">Reference proteome</keyword>
<feature type="transmembrane region" description="Helical" evidence="7">
    <location>
        <begin position="307"/>
        <end position="328"/>
    </location>
</feature>
<evidence type="ECO:0000256" key="7">
    <source>
        <dbReference type="SAM" id="Phobius"/>
    </source>
</evidence>
<dbReference type="GO" id="GO:0050291">
    <property type="term" value="F:sphingosine N-acyltransferase activity"/>
    <property type="evidence" value="ECO:0007669"/>
    <property type="project" value="InterPro"/>
</dbReference>
<dbReference type="OrthoDB" id="537032at2759"/>